<keyword evidence="2" id="KW-1185">Reference proteome</keyword>
<reference evidence="1" key="1">
    <citation type="submission" date="2019-04" db="EMBL/GenBank/DDBJ databases">
        <title>Microbes associate with the intestines of laboratory mice.</title>
        <authorList>
            <person name="Navarre W."/>
            <person name="Wong E."/>
            <person name="Huang K."/>
            <person name="Tropini C."/>
            <person name="Ng K."/>
            <person name="Yu B."/>
        </authorList>
    </citation>
    <scope>NUCLEOTIDE SEQUENCE</scope>
    <source>
        <strain evidence="1">NM73_A23</strain>
    </source>
</reference>
<comment type="caution">
    <text evidence="1">The sequence shown here is derived from an EMBL/GenBank/DDBJ whole genome shotgun (WGS) entry which is preliminary data.</text>
</comment>
<dbReference type="EMBL" id="SRZC01000013">
    <property type="protein sequence ID" value="TGX81866.1"/>
    <property type="molecule type" value="Genomic_DNA"/>
</dbReference>
<evidence type="ECO:0000313" key="2">
    <source>
        <dbReference type="Proteomes" id="UP000308886"/>
    </source>
</evidence>
<sequence length="362" mass="40206">MIRLDKHIEILLLDNDCVIVPGLGGFMAHHVCARYDAETQSFLPPLRQLGFNAQLQINDSLLAQSYIEAYDISYPEALRRIEDEVTELQQKIRNEGKCELNDIGALTLNDNGKIEFEPCEAGILTPELYGLNTIDIAPLRTTATVGQSEVSHAGTPHQEPKPAPQLAVAQDITRPAAEEEEPEEPATERTISIRVSTIKHVGTIAATILALLVFSLPVGQTSKPTVSESYMDTGILYNILPEQMRNADTAAKSVMQHKAKPVNREEVTAKETTKQEPAPIAEAITEQQFFSIVLASRVPEDNAHDFVKQLRSQGFDKAEMITRKNGAKVIYGRFSSEKEALDSLRNLRKKSGHFNDGWIMEF</sequence>
<accession>A0AC61QPR8</accession>
<proteinExistence type="predicted"/>
<dbReference type="Proteomes" id="UP000308886">
    <property type="component" value="Unassembled WGS sequence"/>
</dbReference>
<evidence type="ECO:0000313" key="1">
    <source>
        <dbReference type="EMBL" id="TGX81866.1"/>
    </source>
</evidence>
<gene>
    <name evidence="1" type="ORF">E5358_09015</name>
</gene>
<name>A0AC61QPR8_9BACT</name>
<organism evidence="1 2">
    <name type="scientific">Palleniella muris</name>
    <dbReference type="NCBI Taxonomy" id="3038145"/>
    <lineage>
        <taxon>Bacteria</taxon>
        <taxon>Pseudomonadati</taxon>
        <taxon>Bacteroidota</taxon>
        <taxon>Bacteroidia</taxon>
        <taxon>Bacteroidales</taxon>
        <taxon>Prevotellaceae</taxon>
        <taxon>Palleniella</taxon>
    </lineage>
</organism>
<protein>
    <submittedName>
        <fullName evidence="1">SPOR domain-containing protein</fullName>
    </submittedName>
</protein>